<dbReference type="AlphaFoldDB" id="A0A6A7ZPG7"/>
<gene>
    <name evidence="2" type="ORF">GHK45_13560</name>
</gene>
<reference evidence="2" key="1">
    <citation type="journal article" date="2013" name="Genome Biol.">
        <title>Comparative genomics of the core and accessory genomes of 48 Sinorhizobium strains comprising five genospecies.</title>
        <authorList>
            <person name="Sugawara M."/>
            <person name="Epstein B."/>
            <person name="Badgley B.D."/>
            <person name="Unno T."/>
            <person name="Xu L."/>
            <person name="Reese J."/>
            <person name="Gyaneshwar P."/>
            <person name="Denny R."/>
            <person name="Mudge J."/>
            <person name="Bharti A.K."/>
            <person name="Farmer A.D."/>
            <person name="May G.D."/>
            <person name="Woodward J.E."/>
            <person name="Medigue C."/>
            <person name="Vallenet D."/>
            <person name="Lajus A."/>
            <person name="Rouy Z."/>
            <person name="Martinez-Vaz B."/>
            <person name="Tiffin P."/>
            <person name="Young N.D."/>
            <person name="Sadowsky M.J."/>
        </authorList>
    </citation>
    <scope>NUCLEOTIDE SEQUENCE</scope>
    <source>
        <strain evidence="2">M30</strain>
    </source>
</reference>
<evidence type="ECO:0000256" key="1">
    <source>
        <dbReference type="SAM" id="MobiDB-lite"/>
    </source>
</evidence>
<feature type="region of interest" description="Disordered" evidence="1">
    <location>
        <begin position="41"/>
        <end position="60"/>
    </location>
</feature>
<organism evidence="2">
    <name type="scientific">Rhizobium meliloti</name>
    <name type="common">Ensifer meliloti</name>
    <name type="synonym">Sinorhizobium meliloti</name>
    <dbReference type="NCBI Taxonomy" id="382"/>
    <lineage>
        <taxon>Bacteria</taxon>
        <taxon>Pseudomonadati</taxon>
        <taxon>Pseudomonadota</taxon>
        <taxon>Alphaproteobacteria</taxon>
        <taxon>Hyphomicrobiales</taxon>
        <taxon>Rhizobiaceae</taxon>
        <taxon>Sinorhizobium/Ensifer group</taxon>
        <taxon>Sinorhizobium</taxon>
    </lineage>
</organism>
<accession>A0A6A7ZPG7</accession>
<feature type="compositionally biased region" description="Basic and acidic residues" evidence="1">
    <location>
        <begin position="133"/>
        <end position="144"/>
    </location>
</feature>
<dbReference type="EMBL" id="WISP01000103">
    <property type="protein sequence ID" value="MQW04776.1"/>
    <property type="molecule type" value="Genomic_DNA"/>
</dbReference>
<protein>
    <submittedName>
        <fullName evidence="2">Uncharacterized protein</fullName>
    </submittedName>
</protein>
<feature type="region of interest" description="Disordered" evidence="1">
    <location>
        <begin position="91"/>
        <end position="149"/>
    </location>
</feature>
<name>A0A6A7ZPG7_RHIML</name>
<feature type="region of interest" description="Disordered" evidence="1">
    <location>
        <begin position="1"/>
        <end position="26"/>
    </location>
</feature>
<comment type="caution">
    <text evidence="2">The sequence shown here is derived from an EMBL/GenBank/DDBJ whole genome shotgun (WGS) entry which is preliminary data.</text>
</comment>
<evidence type="ECO:0000313" key="2">
    <source>
        <dbReference type="EMBL" id="MQW04776.1"/>
    </source>
</evidence>
<feature type="compositionally biased region" description="Polar residues" evidence="1">
    <location>
        <begin position="116"/>
        <end position="127"/>
    </location>
</feature>
<dbReference type="RefSeq" id="WP_153318265.1">
    <property type="nucleotide sequence ID" value="NZ_WISP01000103.1"/>
</dbReference>
<sequence length="213" mass="23864">MKRPQQTFVVEKKTKRRQPNAQTKSIWGDTDLKALAREVEDLASHPFNSNEGRGTSGSRETRLVDPINAEPLNGRVEVALPEIQRANGTKVEISQHRVADTPTEAVAQTKERHTPSQRLSTSTGTARNRTKRLHDLKVGHEGRKAQTRTVDDPISLDELAALGADNKLLKRLLAELLLAQNLWLKKMLERFDAERDVAPLASGRKAREPEFRG</sequence>
<proteinExistence type="predicted"/>
<feature type="compositionally biased region" description="Polar residues" evidence="1">
    <location>
        <begin position="46"/>
        <end position="58"/>
    </location>
</feature>